<dbReference type="OMA" id="CCRDGYH"/>
<dbReference type="GO" id="GO:0005576">
    <property type="term" value="C:extracellular region"/>
    <property type="evidence" value="ECO:0007669"/>
    <property type="project" value="UniProtKB-SubCell"/>
</dbReference>
<dbReference type="PROSITE" id="PS00799">
    <property type="entry name" value="GRANULINS"/>
    <property type="match status" value="1"/>
</dbReference>
<name>A0A401SUS2_CHIPU</name>
<dbReference type="STRING" id="137246.A0A401SUS2"/>
<keyword evidence="8" id="KW-1185">Reference proteome</keyword>
<dbReference type="Pfam" id="PF00396">
    <property type="entry name" value="Granulin"/>
    <property type="match status" value="3"/>
</dbReference>
<evidence type="ECO:0000256" key="1">
    <source>
        <dbReference type="ARBA" id="ARBA00004613"/>
    </source>
</evidence>
<sequence length="342" mass="38040">MVLLQRMIDIMWSSILILLLANLVSTEVQCPDGRPCPDESTCCKLESGSYDCCPMKENDGTKRCGKDDTDPSSSALKYPSIPVESALSINVKSDSSVVQCDYWHYCLDGYTCCKVQTGGWSCCPQPQTVCCYSGTRCCPRDDTNPSSSALKYHSFSVENQALEMESALSSGVNSDNSKVYCDYTHYCLDGYTCCKTPSGGWSCCPRPQAVCCKDGVHCCPHGTRYDLQRSKCIKDSASIPWLMKEPAMIRSEALQNSLSGDGSVVYCDDTHVCKAGSTCCRLSHGEWGCCPYHNAHCCWDEKHCCPKYHICDIKHQRCWKIFPSYNWMQLSSSKTSEDSENL</sequence>
<proteinExistence type="inferred from homology"/>
<dbReference type="Proteomes" id="UP000287033">
    <property type="component" value="Unassembled WGS sequence"/>
</dbReference>
<dbReference type="PANTHER" id="PTHR12274:SF8">
    <property type="entry name" value="GRANULIN-A ISOFORM X1"/>
    <property type="match status" value="1"/>
</dbReference>
<organism evidence="7 8">
    <name type="scientific">Chiloscyllium punctatum</name>
    <name type="common">Brownbanded bambooshark</name>
    <name type="synonym">Hemiscyllium punctatum</name>
    <dbReference type="NCBI Taxonomy" id="137246"/>
    <lineage>
        <taxon>Eukaryota</taxon>
        <taxon>Metazoa</taxon>
        <taxon>Chordata</taxon>
        <taxon>Craniata</taxon>
        <taxon>Vertebrata</taxon>
        <taxon>Chondrichthyes</taxon>
        <taxon>Elasmobranchii</taxon>
        <taxon>Galeomorphii</taxon>
        <taxon>Galeoidea</taxon>
        <taxon>Orectolobiformes</taxon>
        <taxon>Hemiscylliidae</taxon>
        <taxon>Chiloscyllium</taxon>
    </lineage>
</organism>
<protein>
    <recommendedName>
        <fullName evidence="6">Granulins domain-containing protein</fullName>
    </recommendedName>
</protein>
<comment type="similarity">
    <text evidence="2">Belongs to the granulin family.</text>
</comment>
<evidence type="ECO:0000256" key="3">
    <source>
        <dbReference type="ARBA" id="ARBA00022525"/>
    </source>
</evidence>
<evidence type="ECO:0000256" key="4">
    <source>
        <dbReference type="ARBA" id="ARBA00023157"/>
    </source>
</evidence>
<evidence type="ECO:0000313" key="7">
    <source>
        <dbReference type="EMBL" id="GCC34128.1"/>
    </source>
</evidence>
<dbReference type="InterPro" id="IPR039036">
    <property type="entry name" value="Granulin_fam"/>
</dbReference>
<dbReference type="AlphaFoldDB" id="A0A401SUS2"/>
<keyword evidence="4" id="KW-1015">Disulfide bond</keyword>
<dbReference type="InterPro" id="IPR037277">
    <property type="entry name" value="Granulin_sf"/>
</dbReference>
<gene>
    <name evidence="7" type="ORF">chiPu_0012601</name>
</gene>
<feature type="chain" id="PRO_5019315460" description="Granulins domain-containing protein" evidence="5">
    <location>
        <begin position="27"/>
        <end position="342"/>
    </location>
</feature>
<dbReference type="PANTHER" id="PTHR12274">
    <property type="entry name" value="GRANULIN"/>
    <property type="match status" value="1"/>
</dbReference>
<feature type="domain" description="Granulins" evidence="6">
    <location>
        <begin position="298"/>
        <end position="311"/>
    </location>
</feature>
<comment type="subcellular location">
    <subcellularLocation>
        <location evidence="1">Secreted</location>
    </subcellularLocation>
</comment>
<dbReference type="InterPro" id="IPR000118">
    <property type="entry name" value="Granulin"/>
</dbReference>
<dbReference type="Gene3D" id="2.10.25.160">
    <property type="entry name" value="Granulin"/>
    <property type="match status" value="4"/>
</dbReference>
<dbReference type="EMBL" id="BEZZ01000571">
    <property type="protein sequence ID" value="GCC34128.1"/>
    <property type="molecule type" value="Genomic_DNA"/>
</dbReference>
<evidence type="ECO:0000313" key="8">
    <source>
        <dbReference type="Proteomes" id="UP000287033"/>
    </source>
</evidence>
<evidence type="ECO:0000256" key="5">
    <source>
        <dbReference type="SAM" id="SignalP"/>
    </source>
</evidence>
<evidence type="ECO:0000256" key="2">
    <source>
        <dbReference type="ARBA" id="ARBA00010093"/>
    </source>
</evidence>
<dbReference type="SUPFAM" id="SSF57277">
    <property type="entry name" value="Granulin repeat"/>
    <property type="match status" value="4"/>
</dbReference>
<reference evidence="7 8" key="1">
    <citation type="journal article" date="2018" name="Nat. Ecol. Evol.">
        <title>Shark genomes provide insights into elasmobranch evolution and the origin of vertebrates.</title>
        <authorList>
            <person name="Hara Y"/>
            <person name="Yamaguchi K"/>
            <person name="Onimaru K"/>
            <person name="Kadota M"/>
            <person name="Koyanagi M"/>
            <person name="Keeley SD"/>
            <person name="Tatsumi K"/>
            <person name="Tanaka K"/>
            <person name="Motone F"/>
            <person name="Kageyama Y"/>
            <person name="Nozu R"/>
            <person name="Adachi N"/>
            <person name="Nishimura O"/>
            <person name="Nakagawa R"/>
            <person name="Tanegashima C"/>
            <person name="Kiyatake I"/>
            <person name="Matsumoto R"/>
            <person name="Murakumo K"/>
            <person name="Nishida K"/>
            <person name="Terakita A"/>
            <person name="Kuratani S"/>
            <person name="Sato K"/>
            <person name="Hyodo S Kuraku.S."/>
        </authorList>
    </citation>
    <scope>NUCLEOTIDE SEQUENCE [LARGE SCALE GENOMIC DNA]</scope>
</reference>
<keyword evidence="5" id="KW-0732">Signal</keyword>
<dbReference type="OrthoDB" id="5949339at2759"/>
<feature type="signal peptide" evidence="5">
    <location>
        <begin position="1"/>
        <end position="26"/>
    </location>
</feature>
<keyword evidence="3" id="KW-0964">Secreted</keyword>
<comment type="caution">
    <text evidence="7">The sequence shown here is derived from an EMBL/GenBank/DDBJ whole genome shotgun (WGS) entry which is preliminary data.</text>
</comment>
<accession>A0A401SUS2</accession>
<dbReference type="SMART" id="SM00277">
    <property type="entry name" value="GRAN"/>
    <property type="match status" value="4"/>
</dbReference>
<evidence type="ECO:0000259" key="6">
    <source>
        <dbReference type="PROSITE" id="PS00799"/>
    </source>
</evidence>